<feature type="compositionally biased region" description="Basic and acidic residues" evidence="2">
    <location>
        <begin position="60"/>
        <end position="87"/>
    </location>
</feature>
<dbReference type="AlphaFoldDB" id="A0AAD5SF56"/>
<gene>
    <name evidence="3" type="ORF">HK097_007046</name>
</gene>
<evidence type="ECO:0000256" key="2">
    <source>
        <dbReference type="SAM" id="MobiDB-lite"/>
    </source>
</evidence>
<sequence length="185" mass="20862">MAEMRGEVVEQEGQEVQDSSDPVQEGEAEGVQEDEVGIVKEEQDDEDQVAGELEEEDGEKDNADREDKLEGPDSDPPKVFRRSPIKDLRSPVVLETGEMVPPIVLRLGEAQLVYEGHEWRVDNGDIDDIMNHASSRKGVVADLEERNRRLEGENEALKMKVDVLLDMLAVTKLDTLQLQEKLREE</sequence>
<feature type="coiled-coil region" evidence="1">
    <location>
        <begin position="140"/>
        <end position="167"/>
    </location>
</feature>
<protein>
    <submittedName>
        <fullName evidence="3">Uncharacterized protein</fullName>
    </submittedName>
</protein>
<feature type="region of interest" description="Disordered" evidence="2">
    <location>
        <begin position="1"/>
        <end position="87"/>
    </location>
</feature>
<keyword evidence="4" id="KW-1185">Reference proteome</keyword>
<comment type="caution">
    <text evidence="3">The sequence shown here is derived from an EMBL/GenBank/DDBJ whole genome shotgun (WGS) entry which is preliminary data.</text>
</comment>
<evidence type="ECO:0000313" key="4">
    <source>
        <dbReference type="Proteomes" id="UP001212841"/>
    </source>
</evidence>
<name>A0AAD5SF56_9FUNG</name>
<evidence type="ECO:0000256" key="1">
    <source>
        <dbReference type="SAM" id="Coils"/>
    </source>
</evidence>
<reference evidence="3" key="1">
    <citation type="submission" date="2020-05" db="EMBL/GenBank/DDBJ databases">
        <title>Phylogenomic resolution of chytrid fungi.</title>
        <authorList>
            <person name="Stajich J.E."/>
            <person name="Amses K."/>
            <person name="Simmons R."/>
            <person name="Seto K."/>
            <person name="Myers J."/>
            <person name="Bonds A."/>
            <person name="Quandt C.A."/>
            <person name="Barry K."/>
            <person name="Liu P."/>
            <person name="Grigoriev I."/>
            <person name="Longcore J.E."/>
            <person name="James T.Y."/>
        </authorList>
    </citation>
    <scope>NUCLEOTIDE SEQUENCE</scope>
    <source>
        <strain evidence="3">JEL0318</strain>
    </source>
</reference>
<dbReference type="EMBL" id="JADGJD010000341">
    <property type="protein sequence ID" value="KAJ3051957.1"/>
    <property type="molecule type" value="Genomic_DNA"/>
</dbReference>
<evidence type="ECO:0000313" key="3">
    <source>
        <dbReference type="EMBL" id="KAJ3051957.1"/>
    </source>
</evidence>
<dbReference type="Proteomes" id="UP001212841">
    <property type="component" value="Unassembled WGS sequence"/>
</dbReference>
<proteinExistence type="predicted"/>
<feature type="compositionally biased region" description="Acidic residues" evidence="2">
    <location>
        <begin position="24"/>
        <end position="59"/>
    </location>
</feature>
<organism evidence="3 4">
    <name type="scientific">Rhizophlyctis rosea</name>
    <dbReference type="NCBI Taxonomy" id="64517"/>
    <lineage>
        <taxon>Eukaryota</taxon>
        <taxon>Fungi</taxon>
        <taxon>Fungi incertae sedis</taxon>
        <taxon>Chytridiomycota</taxon>
        <taxon>Chytridiomycota incertae sedis</taxon>
        <taxon>Chytridiomycetes</taxon>
        <taxon>Rhizophlyctidales</taxon>
        <taxon>Rhizophlyctidaceae</taxon>
        <taxon>Rhizophlyctis</taxon>
    </lineage>
</organism>
<dbReference type="InterPro" id="IPR028118">
    <property type="entry name" value="Chibby_fam"/>
</dbReference>
<keyword evidence="1" id="KW-0175">Coiled coil</keyword>
<accession>A0AAD5SF56</accession>
<dbReference type="Pfam" id="PF14645">
    <property type="entry name" value="Chibby"/>
    <property type="match status" value="1"/>
</dbReference>